<evidence type="ECO:0000256" key="1">
    <source>
        <dbReference type="SAM" id="SignalP"/>
    </source>
</evidence>
<protein>
    <submittedName>
        <fullName evidence="2">DUF4154 domain-containing protein</fullName>
    </submittedName>
</protein>
<feature type="chain" id="PRO_5014640364" evidence="1">
    <location>
        <begin position="31"/>
        <end position="180"/>
    </location>
</feature>
<dbReference type="EMBL" id="PNYA01000001">
    <property type="protein sequence ID" value="PMS23886.1"/>
    <property type="molecule type" value="Genomic_DNA"/>
</dbReference>
<reference evidence="2 3" key="1">
    <citation type="submission" date="2018-01" db="EMBL/GenBank/DDBJ databases">
        <title>Whole genome analyses suggest that Burkholderia sensu lato contains two further novel genera in the rhizoxinica-symbiotica group Mycetohabitans gen. nov., and Trinickia gen. nov.: implications for the evolution of diazotrophy and nodulation in the Burkholderiaceae.</title>
        <authorList>
            <person name="Estrada-de los Santos P."/>
            <person name="Palmer M."/>
            <person name="Chavez-Ramirez B."/>
            <person name="Beukes C."/>
            <person name="Steenkamp E.T."/>
            <person name="Hirsch A.M."/>
            <person name="Manyaka P."/>
            <person name="Maluk M."/>
            <person name="Lafos M."/>
            <person name="Crook M."/>
            <person name="Gross E."/>
            <person name="Simon M.F."/>
            <person name="Bueno dos Reis Junior F."/>
            <person name="Poole P.S."/>
            <person name="Venter S.N."/>
            <person name="James E.K."/>
        </authorList>
    </citation>
    <scope>NUCLEOTIDE SEQUENCE [LARGE SCALE GENOMIC DNA]</scope>
    <source>
        <strain evidence="2 3">GIMN1.004</strain>
    </source>
</reference>
<keyword evidence="1" id="KW-0732">Signal</keyword>
<gene>
    <name evidence="2" type="ORF">C0Z18_01615</name>
</gene>
<dbReference type="Proteomes" id="UP000235616">
    <property type="component" value="Unassembled WGS sequence"/>
</dbReference>
<sequence length="180" mass="19062">MQAARSVLSRTLALAVVAAASACARVSAYAQVDLYSLEAAYIYNFTEFTEWPAARGENAALNVCVNPHTPLGTTLAKLSGRAVAGKTWSVKPIPDGATLAVCNVLIVDDASASAAAKTAAARDLPILIVRPADVDGGDVRNVVTLFREGDRLRFDIDNTEAARRHLALSSKLLRLARNVT</sequence>
<dbReference type="PROSITE" id="PS51257">
    <property type="entry name" value="PROKAR_LIPOPROTEIN"/>
    <property type="match status" value="1"/>
</dbReference>
<evidence type="ECO:0000313" key="2">
    <source>
        <dbReference type="EMBL" id="PMS23886.1"/>
    </source>
</evidence>
<dbReference type="Pfam" id="PF13689">
    <property type="entry name" value="DUF4154"/>
    <property type="match status" value="1"/>
</dbReference>
<dbReference type="RefSeq" id="WP_102643592.1">
    <property type="nucleotide sequence ID" value="NZ_PNYA01000001.1"/>
</dbReference>
<comment type="caution">
    <text evidence="2">The sequence shown here is derived from an EMBL/GenBank/DDBJ whole genome shotgun (WGS) entry which is preliminary data.</text>
</comment>
<organism evidence="2 3">
    <name type="scientific">Trinickia dabaoshanensis</name>
    <dbReference type="NCBI Taxonomy" id="564714"/>
    <lineage>
        <taxon>Bacteria</taxon>
        <taxon>Pseudomonadati</taxon>
        <taxon>Pseudomonadota</taxon>
        <taxon>Betaproteobacteria</taxon>
        <taxon>Burkholderiales</taxon>
        <taxon>Burkholderiaceae</taxon>
        <taxon>Trinickia</taxon>
    </lineage>
</organism>
<dbReference type="OrthoDB" id="8527941at2"/>
<accession>A0A2N7W398</accession>
<name>A0A2N7W398_9BURK</name>
<feature type="signal peptide" evidence="1">
    <location>
        <begin position="1"/>
        <end position="30"/>
    </location>
</feature>
<evidence type="ECO:0000313" key="3">
    <source>
        <dbReference type="Proteomes" id="UP000235616"/>
    </source>
</evidence>
<dbReference type="AlphaFoldDB" id="A0A2N7W398"/>
<dbReference type="InterPro" id="IPR025293">
    <property type="entry name" value="YfiR/HmsC-like"/>
</dbReference>
<keyword evidence="3" id="KW-1185">Reference proteome</keyword>
<proteinExistence type="predicted"/>